<evidence type="ECO:0000256" key="1">
    <source>
        <dbReference type="SAM" id="MobiDB-lite"/>
    </source>
</evidence>
<feature type="domain" description="VWFA" evidence="2">
    <location>
        <begin position="227"/>
        <end position="308"/>
    </location>
</feature>
<feature type="compositionally biased region" description="Basic and acidic residues" evidence="1">
    <location>
        <begin position="15"/>
        <end position="27"/>
    </location>
</feature>
<feature type="compositionally biased region" description="Polar residues" evidence="1">
    <location>
        <begin position="1"/>
        <end position="14"/>
    </location>
</feature>
<dbReference type="VEuPathDB" id="AmoebaDB:NAEGRDRAFT_54905"/>
<dbReference type="AlphaFoldDB" id="D2W650"/>
<feature type="region of interest" description="Disordered" evidence="1">
    <location>
        <begin position="1"/>
        <end position="30"/>
    </location>
</feature>
<dbReference type="GeneID" id="8856366"/>
<sequence>MIPTTNSVKNLSQQFEKKPSNETDQKYLRTPVKPSLLQVPLIASTSSSTITKEREEVTELSKRRAVKNNVEDIDKKNKDAENCKPRIEMGEAKLSIPLTEFKFKVERNGSVAPDFYDLKVVDISFEFKNHDEAVSNEQAICKLRKNERDTHFTHFECKTDMNGRFKQVLPPGFVDINIPSFGIEVNSKIIEPAQVTTRADALKINTSLKTTSKNSKLAGSSIIEEGQIVILGDASGSMKGSPFKTLIDCFNNFVQSKAFITGDLKISIALWGSTTEWFKHRDTIEPTDLDALNQFLNVWSVPLLGNTLL</sequence>
<dbReference type="EMBL" id="GG739228">
    <property type="protein sequence ID" value="EFC35453.1"/>
    <property type="molecule type" value="Genomic_DNA"/>
</dbReference>
<evidence type="ECO:0000259" key="2">
    <source>
        <dbReference type="Pfam" id="PF13768"/>
    </source>
</evidence>
<dbReference type="Proteomes" id="UP000006671">
    <property type="component" value="Unassembled WGS sequence"/>
</dbReference>
<dbReference type="SUPFAM" id="SSF53300">
    <property type="entry name" value="vWA-like"/>
    <property type="match status" value="1"/>
</dbReference>
<proteinExistence type="predicted"/>
<accession>D2W650</accession>
<dbReference type="InParanoid" id="D2W650"/>
<protein>
    <submittedName>
        <fullName evidence="3">Predicted protein</fullName>
    </submittedName>
</protein>
<dbReference type="RefSeq" id="XP_002668197.1">
    <property type="nucleotide sequence ID" value="XM_002668151.1"/>
</dbReference>
<evidence type="ECO:0000313" key="4">
    <source>
        <dbReference type="Proteomes" id="UP000006671"/>
    </source>
</evidence>
<dbReference type="InterPro" id="IPR036465">
    <property type="entry name" value="vWFA_dom_sf"/>
</dbReference>
<dbReference type="Pfam" id="PF13768">
    <property type="entry name" value="VWA_3"/>
    <property type="match status" value="1"/>
</dbReference>
<name>D2W650_NAEGR</name>
<keyword evidence="4" id="KW-1185">Reference proteome</keyword>
<reference evidence="3 4" key="1">
    <citation type="journal article" date="2010" name="Cell">
        <title>The genome of Naegleria gruberi illuminates early eukaryotic versatility.</title>
        <authorList>
            <person name="Fritz-Laylin L.K."/>
            <person name="Prochnik S.E."/>
            <person name="Ginger M.L."/>
            <person name="Dacks J.B."/>
            <person name="Carpenter M.L."/>
            <person name="Field M.C."/>
            <person name="Kuo A."/>
            <person name="Paredez A."/>
            <person name="Chapman J."/>
            <person name="Pham J."/>
            <person name="Shu S."/>
            <person name="Neupane R."/>
            <person name="Cipriano M."/>
            <person name="Mancuso J."/>
            <person name="Tu H."/>
            <person name="Salamov A."/>
            <person name="Lindquist E."/>
            <person name="Shapiro H."/>
            <person name="Lucas S."/>
            <person name="Grigoriev I.V."/>
            <person name="Cande W.Z."/>
            <person name="Fulton C."/>
            <person name="Rokhsar D.S."/>
            <person name="Dawson S.C."/>
        </authorList>
    </citation>
    <scope>NUCLEOTIDE SEQUENCE [LARGE SCALE GENOMIC DNA]</scope>
    <source>
        <strain evidence="3 4">NEG-M</strain>
    </source>
</reference>
<evidence type="ECO:0000313" key="3">
    <source>
        <dbReference type="EMBL" id="EFC35453.1"/>
    </source>
</evidence>
<dbReference type="InterPro" id="IPR002035">
    <property type="entry name" value="VWF_A"/>
</dbReference>
<gene>
    <name evidence="3" type="ORF">NAEGRDRAFT_54905</name>
</gene>
<dbReference type="KEGG" id="ngr:NAEGRDRAFT_54905"/>
<organism evidence="4">
    <name type="scientific">Naegleria gruberi</name>
    <name type="common">Amoeba</name>
    <dbReference type="NCBI Taxonomy" id="5762"/>
    <lineage>
        <taxon>Eukaryota</taxon>
        <taxon>Discoba</taxon>
        <taxon>Heterolobosea</taxon>
        <taxon>Tetramitia</taxon>
        <taxon>Eutetramitia</taxon>
        <taxon>Vahlkampfiidae</taxon>
        <taxon>Naegleria</taxon>
    </lineage>
</organism>